<dbReference type="PANTHER" id="PTHR35273">
    <property type="entry name" value="ALPHA-1,4 POLYGALACTOSAMINIDASE, PUTATIVE (AFU_ORTHOLOGUE AFUA_3G07890)-RELATED"/>
    <property type="match status" value="1"/>
</dbReference>
<comment type="caution">
    <text evidence="3">The sequence shown here is derived from an EMBL/GenBank/DDBJ whole genome shotgun (WGS) entry which is preliminary data.</text>
</comment>
<proteinExistence type="predicted"/>
<dbReference type="InterPro" id="IPR017853">
    <property type="entry name" value="GH"/>
</dbReference>
<dbReference type="RefSeq" id="WP_307357623.1">
    <property type="nucleotide sequence ID" value="NZ_JAUSXK010000001.1"/>
</dbReference>
<reference evidence="3 4" key="1">
    <citation type="submission" date="2023-07" db="EMBL/GenBank/DDBJ databases">
        <title>Comparative genomics of wheat-associated soil bacteria to identify genetic determinants of phenazine resistance.</title>
        <authorList>
            <person name="Mouncey N."/>
        </authorList>
    </citation>
    <scope>NUCLEOTIDE SEQUENCE [LARGE SCALE GENOMIC DNA]</scope>
    <source>
        <strain evidence="3 4">W2I7</strain>
    </source>
</reference>
<sequence length="271" mass="28476">MRRPFGGAAAAATVLALAACAASGPAADPADLAVLPHDAVFDYQLGGGYPPADDVTVVVRDRSDAPEADLYSICYVNAFQTQPGELDDWPSDAVLVDDSGLSVRDPDWPDEALLDISSPAGQKIVVATVGDWIRQCAADGFDAVEFDNLDSFTRAGGRISVDDGLDVAARLVAVAHAAGLSAGQKNAAEFAAMFHDEADFDFAVSEECAAYDECSAYVESYGTGVLNIEYTDNLPRPFAEVCADADSPPATILRDRDLATPADPAHRREAC</sequence>
<dbReference type="Pfam" id="PF03537">
    <property type="entry name" value="Glyco_hydro_114"/>
    <property type="match status" value="1"/>
</dbReference>
<accession>A0ABU0P5E8</accession>
<dbReference type="EMBL" id="JAUSXK010000001">
    <property type="protein sequence ID" value="MDQ0642142.1"/>
    <property type="molecule type" value="Genomic_DNA"/>
</dbReference>
<keyword evidence="4" id="KW-1185">Reference proteome</keyword>
<protein>
    <recommendedName>
        <fullName evidence="2">Glycoside-hydrolase family GH114 TIM-barrel domain-containing protein</fullName>
    </recommendedName>
</protein>
<dbReference type="Proteomes" id="UP001239085">
    <property type="component" value="Unassembled WGS sequence"/>
</dbReference>
<evidence type="ECO:0000256" key="1">
    <source>
        <dbReference type="SAM" id="SignalP"/>
    </source>
</evidence>
<dbReference type="PROSITE" id="PS51257">
    <property type="entry name" value="PROKAR_LIPOPROTEIN"/>
    <property type="match status" value="1"/>
</dbReference>
<keyword evidence="1" id="KW-0732">Signal</keyword>
<evidence type="ECO:0000313" key="4">
    <source>
        <dbReference type="Proteomes" id="UP001239085"/>
    </source>
</evidence>
<name>A0ABU0P5E8_9MICO</name>
<dbReference type="SUPFAM" id="SSF51445">
    <property type="entry name" value="(Trans)glycosidases"/>
    <property type="match status" value="1"/>
</dbReference>
<gene>
    <name evidence="3" type="ORF">QFZ46_000302</name>
</gene>
<dbReference type="PANTHER" id="PTHR35273:SF2">
    <property type="entry name" value="ALPHA-GALACTOSIDASE"/>
    <property type="match status" value="1"/>
</dbReference>
<feature type="domain" description="Glycoside-hydrolase family GH114 TIM-barrel" evidence="2">
    <location>
        <begin position="41"/>
        <end position="259"/>
    </location>
</feature>
<dbReference type="InterPro" id="IPR013785">
    <property type="entry name" value="Aldolase_TIM"/>
</dbReference>
<feature type="signal peptide" evidence="1">
    <location>
        <begin position="1"/>
        <end position="21"/>
    </location>
</feature>
<organism evidence="3 4">
    <name type="scientific">Microbacterium murale</name>
    <dbReference type="NCBI Taxonomy" id="1081040"/>
    <lineage>
        <taxon>Bacteria</taxon>
        <taxon>Bacillati</taxon>
        <taxon>Actinomycetota</taxon>
        <taxon>Actinomycetes</taxon>
        <taxon>Micrococcales</taxon>
        <taxon>Microbacteriaceae</taxon>
        <taxon>Microbacterium</taxon>
    </lineage>
</organism>
<evidence type="ECO:0000313" key="3">
    <source>
        <dbReference type="EMBL" id="MDQ0642142.1"/>
    </source>
</evidence>
<feature type="chain" id="PRO_5047375022" description="Glycoside-hydrolase family GH114 TIM-barrel domain-containing protein" evidence="1">
    <location>
        <begin position="22"/>
        <end position="271"/>
    </location>
</feature>
<dbReference type="InterPro" id="IPR004352">
    <property type="entry name" value="GH114_TIM-barrel"/>
</dbReference>
<evidence type="ECO:0000259" key="2">
    <source>
        <dbReference type="Pfam" id="PF03537"/>
    </source>
</evidence>
<dbReference type="Gene3D" id="3.20.20.70">
    <property type="entry name" value="Aldolase class I"/>
    <property type="match status" value="1"/>
</dbReference>